<dbReference type="KEGG" id="ker:91099230"/>
<evidence type="ECO:0000256" key="6">
    <source>
        <dbReference type="RuleBase" id="RU367076"/>
    </source>
</evidence>
<proteinExistence type="inferred from homology"/>
<comment type="subunit">
    <text evidence="6">Component of the RNA polymerase III (Pol III) complex consisting of 17 subunits.</text>
</comment>
<dbReference type="GO" id="GO:0005666">
    <property type="term" value="C:RNA polymerase III complex"/>
    <property type="evidence" value="ECO:0007669"/>
    <property type="project" value="UniProtKB-UniRule"/>
</dbReference>
<evidence type="ECO:0000256" key="2">
    <source>
        <dbReference type="ARBA" id="ARBA00022478"/>
    </source>
</evidence>
<dbReference type="RefSeq" id="XP_066080354.1">
    <property type="nucleotide sequence ID" value="XM_066224257.1"/>
</dbReference>
<feature type="domain" description="RNA polymerase III Rpc82 C -terminal" evidence="7">
    <location>
        <begin position="147"/>
        <end position="327"/>
    </location>
</feature>
<evidence type="ECO:0000259" key="7">
    <source>
        <dbReference type="Pfam" id="PF05645"/>
    </source>
</evidence>
<dbReference type="GeneID" id="91099230"/>
<comment type="similarity">
    <text evidence="6">Belongs to the RNA polymerase beta chain family.</text>
</comment>
<accession>A0AAX4K7R8</accession>
<dbReference type="Gene3D" id="1.10.10.10">
    <property type="entry name" value="Winged helix-like DNA-binding domain superfamily/Winged helix DNA-binding domain"/>
    <property type="match status" value="3"/>
</dbReference>
<sequence length="572" mass="64676">MRDNGKESVRLCEHIVRQAFGDVISRVASTLLNRGRLPLSTISRLSALPKPTTSAALIVLIQHDLVQTNGASYKDTGDEEQYEFDTLACLLRLRWGKILAITHQSYDEVALEVVRTLMIYGKLKIPDIINSCGGSNDAMRAEVVNNTIIALVRAQFIRPTSPELHILESDQVLRRYRRHREEMKQNKGTAMLSANDLDHCEKNAQYEIIQERESHQDIRRVLIERPKIDKDKSKKRGKNKAAFGGGGTDEFDYSLQQDVHLRINHDRYGILIRNELIVKAAEEKWNKSFGIIMRATLDAALKESSRLNEERTNDSIGINEIVSLIPTEDYKYLTAGLLISSKSTIPDIVRNYLNILSGDDGYSISGNNGNFLRRDNGTNPGYIVEFELICRRLKQNLLYQLVREKLGDKAARVLAVVNKSSKAFETTVRDCAMIPLKDARAHLADLQRLSLVETQEVPKTAAKSRMGLPTSAEYHLWAMDEARVYGVLLTNVYKTLGNILQRKSEEIENKKIVLARESRVENLEGGRGLLQLKDQEDLLELDDYLKKLTLAEGRSEINVLILRDLPGSLGQK</sequence>
<feature type="domain" description="DNA-directed RNA polymerase III subunit RPC3 winged-helix" evidence="9">
    <location>
        <begin position="400"/>
        <end position="463"/>
    </location>
</feature>
<dbReference type="Pfam" id="PF08221">
    <property type="entry name" value="HTH_9"/>
    <property type="match status" value="1"/>
</dbReference>
<evidence type="ECO:0000256" key="5">
    <source>
        <dbReference type="ARBA" id="ARBA00025127"/>
    </source>
</evidence>
<keyword evidence="3 6" id="KW-0804">Transcription</keyword>
<evidence type="ECO:0000313" key="11">
    <source>
        <dbReference type="Proteomes" id="UP001358614"/>
    </source>
</evidence>
<dbReference type="Proteomes" id="UP001358614">
    <property type="component" value="Chromosome 1"/>
</dbReference>
<dbReference type="PANTHER" id="PTHR12949:SF0">
    <property type="entry name" value="DNA-DIRECTED RNA POLYMERASE III SUBUNIT RPC3"/>
    <property type="match status" value="1"/>
</dbReference>
<dbReference type="InterPro" id="IPR039748">
    <property type="entry name" value="RPC3"/>
</dbReference>
<evidence type="ECO:0000256" key="4">
    <source>
        <dbReference type="ARBA" id="ARBA00023242"/>
    </source>
</evidence>
<dbReference type="InterPro" id="IPR055207">
    <property type="entry name" value="POLR3C_WHD"/>
</dbReference>
<dbReference type="AlphaFoldDB" id="A0AAX4K7R8"/>
<dbReference type="InterPro" id="IPR008806">
    <property type="entry name" value="RNA_pol_III_Rpc82_C"/>
</dbReference>
<keyword evidence="2 6" id="KW-0240">DNA-directed RNA polymerase</keyword>
<name>A0AAX4K7R8_9TREE</name>
<dbReference type="InterPro" id="IPR036388">
    <property type="entry name" value="WH-like_DNA-bd_sf"/>
</dbReference>
<dbReference type="InterPro" id="IPR013197">
    <property type="entry name" value="RNA_pol_III_RPC82-rel_HTH"/>
</dbReference>
<dbReference type="PANTHER" id="PTHR12949">
    <property type="entry name" value="RNA POLYMERASE III DNA DIRECTED -RELATED"/>
    <property type="match status" value="1"/>
</dbReference>
<evidence type="ECO:0000256" key="1">
    <source>
        <dbReference type="ARBA" id="ARBA00004123"/>
    </source>
</evidence>
<keyword evidence="4 6" id="KW-0539">Nucleus</keyword>
<evidence type="ECO:0000259" key="9">
    <source>
        <dbReference type="Pfam" id="PF22536"/>
    </source>
</evidence>
<dbReference type="GO" id="GO:0003697">
    <property type="term" value="F:single-stranded DNA binding"/>
    <property type="evidence" value="ECO:0007669"/>
    <property type="project" value="UniProtKB-UniRule"/>
</dbReference>
<evidence type="ECO:0000256" key="3">
    <source>
        <dbReference type="ARBA" id="ARBA00023163"/>
    </source>
</evidence>
<comment type="function">
    <text evidence="5 6">DNA-dependent RNA polymerase catalyzes the transcription of DNA into RNA using the four ribonucleoside triphosphates as substrates. Specific core component of RNA polymerase III which synthesizes small RNAs, such as 5S rRNA and tRNAs.</text>
</comment>
<comment type="subcellular location">
    <subcellularLocation>
        <location evidence="1 6">Nucleus</location>
    </subcellularLocation>
</comment>
<feature type="domain" description="RNA polymerase III subunit RPC82-related helix-turn-helix" evidence="8">
    <location>
        <begin position="11"/>
        <end position="67"/>
    </location>
</feature>
<dbReference type="EMBL" id="CP144089">
    <property type="protein sequence ID" value="WWD02387.1"/>
    <property type="molecule type" value="Genomic_DNA"/>
</dbReference>
<dbReference type="GO" id="GO:0006351">
    <property type="term" value="P:DNA-templated transcription"/>
    <property type="evidence" value="ECO:0007669"/>
    <property type="project" value="InterPro"/>
</dbReference>
<gene>
    <name evidence="10" type="ORF">V865_000426</name>
</gene>
<dbReference type="Pfam" id="PF05645">
    <property type="entry name" value="RNA_pol_Rpc82"/>
    <property type="match status" value="1"/>
</dbReference>
<organism evidence="10 11">
    <name type="scientific">Kwoniella europaea PYCC6329</name>
    <dbReference type="NCBI Taxonomy" id="1423913"/>
    <lineage>
        <taxon>Eukaryota</taxon>
        <taxon>Fungi</taxon>
        <taxon>Dikarya</taxon>
        <taxon>Basidiomycota</taxon>
        <taxon>Agaricomycotina</taxon>
        <taxon>Tremellomycetes</taxon>
        <taxon>Tremellales</taxon>
        <taxon>Cryptococcaceae</taxon>
        <taxon>Kwoniella</taxon>
    </lineage>
</organism>
<protein>
    <recommendedName>
        <fullName evidence="6">DNA-directed RNA polymerase III subunit RPC3</fullName>
        <shortName evidence="6">RNA polymerase III subunit C3</shortName>
    </recommendedName>
</protein>
<evidence type="ECO:0000313" key="10">
    <source>
        <dbReference type="EMBL" id="WWD02387.1"/>
    </source>
</evidence>
<evidence type="ECO:0000259" key="8">
    <source>
        <dbReference type="Pfam" id="PF08221"/>
    </source>
</evidence>
<reference evidence="10 11" key="1">
    <citation type="submission" date="2024-01" db="EMBL/GenBank/DDBJ databases">
        <title>Comparative genomics of Cryptococcus and Kwoniella reveals pathogenesis evolution and contrasting modes of karyotype evolution via chromosome fusion or intercentromeric recombination.</title>
        <authorList>
            <person name="Coelho M.A."/>
            <person name="David-Palma M."/>
            <person name="Shea T."/>
            <person name="Bowers K."/>
            <person name="McGinley-Smith S."/>
            <person name="Mohammad A.W."/>
            <person name="Gnirke A."/>
            <person name="Yurkov A.M."/>
            <person name="Nowrousian M."/>
            <person name="Sun S."/>
            <person name="Cuomo C.A."/>
            <person name="Heitman J."/>
        </authorList>
    </citation>
    <scope>NUCLEOTIDE SEQUENCE [LARGE SCALE GENOMIC DNA]</scope>
    <source>
        <strain evidence="10 11">PYCC6329</strain>
    </source>
</reference>
<dbReference type="Pfam" id="PF22536">
    <property type="entry name" value="WHD_POLR3C"/>
    <property type="match status" value="1"/>
</dbReference>
<keyword evidence="11" id="KW-1185">Reference proteome</keyword>